<reference evidence="3 4" key="1">
    <citation type="journal article" date="2013" name="BMC Genomics">
        <title>Reconstruction of the lipid metabolism for the microalga Monoraphidium neglectum from its genome sequence reveals characteristics suitable for biofuel production.</title>
        <authorList>
            <person name="Bogen C."/>
            <person name="Al-Dilaimi A."/>
            <person name="Albersmeier A."/>
            <person name="Wichmann J."/>
            <person name="Grundmann M."/>
            <person name="Rupp O."/>
            <person name="Lauersen K.J."/>
            <person name="Blifernez-Klassen O."/>
            <person name="Kalinowski J."/>
            <person name="Goesmann A."/>
            <person name="Mussgnug J.H."/>
            <person name="Kruse O."/>
        </authorList>
    </citation>
    <scope>NUCLEOTIDE SEQUENCE [LARGE SCALE GENOMIC DNA]</scope>
    <source>
        <strain evidence="3 4">SAG 48.87</strain>
    </source>
</reference>
<keyword evidence="2" id="KW-0732">Signal</keyword>
<feature type="chain" id="PRO_5002264929" evidence="2">
    <location>
        <begin position="33"/>
        <end position="174"/>
    </location>
</feature>
<dbReference type="EMBL" id="KK100719">
    <property type="protein sequence ID" value="KIZ04135.1"/>
    <property type="molecule type" value="Genomic_DNA"/>
</dbReference>
<gene>
    <name evidence="3" type="ORF">MNEG_3823</name>
</gene>
<dbReference type="KEGG" id="mng:MNEG_3823"/>
<accession>A0A0D2MN39</accession>
<feature type="signal peptide" evidence="2">
    <location>
        <begin position="1"/>
        <end position="32"/>
    </location>
</feature>
<sequence length="174" mass="18119">MNTTLDVSRTQLLVAAVLLVLAAPAPLRGVAAQPGPPGGAPPGRSIVDEVPADENGHRKLWMNWLCTRDNPLSDAGCRNLTLGQLEAWEGGLPKGIDLVTRDAGPGASDASQRDNGQPFSDGGPRLLAQQGAGRAPSGPRRGLLAVTNWNFPADITTCVQGRQGRNCLSPKTSA</sequence>
<dbReference type="AlphaFoldDB" id="A0A0D2MN39"/>
<feature type="region of interest" description="Disordered" evidence="1">
    <location>
        <begin position="99"/>
        <end position="141"/>
    </location>
</feature>
<feature type="compositionally biased region" description="Low complexity" evidence="1">
    <location>
        <begin position="131"/>
        <end position="141"/>
    </location>
</feature>
<feature type="compositionally biased region" description="Polar residues" evidence="1">
    <location>
        <begin position="109"/>
        <end position="118"/>
    </location>
</feature>
<evidence type="ECO:0000256" key="2">
    <source>
        <dbReference type="SAM" id="SignalP"/>
    </source>
</evidence>
<organism evidence="3 4">
    <name type="scientific">Monoraphidium neglectum</name>
    <dbReference type="NCBI Taxonomy" id="145388"/>
    <lineage>
        <taxon>Eukaryota</taxon>
        <taxon>Viridiplantae</taxon>
        <taxon>Chlorophyta</taxon>
        <taxon>core chlorophytes</taxon>
        <taxon>Chlorophyceae</taxon>
        <taxon>CS clade</taxon>
        <taxon>Sphaeropleales</taxon>
        <taxon>Selenastraceae</taxon>
        <taxon>Monoraphidium</taxon>
    </lineage>
</organism>
<evidence type="ECO:0000313" key="3">
    <source>
        <dbReference type="EMBL" id="KIZ04135.1"/>
    </source>
</evidence>
<keyword evidence="4" id="KW-1185">Reference proteome</keyword>
<dbReference type="GeneID" id="25736701"/>
<dbReference type="Proteomes" id="UP000054498">
    <property type="component" value="Unassembled WGS sequence"/>
</dbReference>
<evidence type="ECO:0000256" key="1">
    <source>
        <dbReference type="SAM" id="MobiDB-lite"/>
    </source>
</evidence>
<dbReference type="RefSeq" id="XP_013903154.1">
    <property type="nucleotide sequence ID" value="XM_014047700.1"/>
</dbReference>
<protein>
    <submittedName>
        <fullName evidence="3">Uncharacterized protein</fullName>
    </submittedName>
</protein>
<evidence type="ECO:0000313" key="4">
    <source>
        <dbReference type="Proteomes" id="UP000054498"/>
    </source>
</evidence>
<name>A0A0D2MN39_9CHLO</name>
<proteinExistence type="predicted"/>